<dbReference type="EMBL" id="BAABCV010000017">
    <property type="protein sequence ID" value="GAA4105275.1"/>
    <property type="molecule type" value="Genomic_DNA"/>
</dbReference>
<accession>A0ABP7X614</accession>
<evidence type="ECO:0000313" key="1">
    <source>
        <dbReference type="EMBL" id="GAA4105275.1"/>
    </source>
</evidence>
<name>A0ABP7X614_9SPHI</name>
<reference evidence="2" key="1">
    <citation type="journal article" date="2019" name="Int. J. Syst. Evol. Microbiol.">
        <title>The Global Catalogue of Microorganisms (GCM) 10K type strain sequencing project: providing services to taxonomists for standard genome sequencing and annotation.</title>
        <authorList>
            <consortium name="The Broad Institute Genomics Platform"/>
            <consortium name="The Broad Institute Genome Sequencing Center for Infectious Disease"/>
            <person name="Wu L."/>
            <person name="Ma J."/>
        </authorList>
    </citation>
    <scope>NUCLEOTIDE SEQUENCE [LARGE SCALE GENOMIC DNA]</scope>
    <source>
        <strain evidence="2">JCM 17085</strain>
    </source>
</reference>
<organism evidence="1 2">
    <name type="scientific">Mucilaginibacter panaciglaebae</name>
    <dbReference type="NCBI Taxonomy" id="502331"/>
    <lineage>
        <taxon>Bacteria</taxon>
        <taxon>Pseudomonadati</taxon>
        <taxon>Bacteroidota</taxon>
        <taxon>Sphingobacteriia</taxon>
        <taxon>Sphingobacteriales</taxon>
        <taxon>Sphingobacteriaceae</taxon>
        <taxon>Mucilaginibacter</taxon>
    </lineage>
</organism>
<dbReference type="NCBIfam" id="NF035938">
    <property type="entry name" value="EboA_domain"/>
    <property type="match status" value="1"/>
</dbReference>
<sequence>MSDIRSTIKQILQANTSPDVFGWIEEDRPLNNAFMLLPRKTGKAPLKLIAGQSEAISTAMPGFSVDAWTVDHLGRAYLLMNLDSSNKEEYFRKIESLFMAAEMSEQVALYSSLPLLAHPELWVKRCSEGIRSNIGIVLEAIMYNNPYPSQNLDQAAWNQLVLKAFFTDKDINNIVGIDARVNKDLAYIISDYAHERWAAGRELNPNMWRLVGPFIDEKLFEDIKRLFDDGKLTDRRAGALAIAASNYAPARALLNNYPELEKAIEKKNLSWNTIAG</sequence>
<dbReference type="InterPro" id="IPR047715">
    <property type="entry name" value="EboA_dom"/>
</dbReference>
<protein>
    <submittedName>
        <fullName evidence="1">Uncharacterized protein</fullName>
    </submittedName>
</protein>
<dbReference type="Proteomes" id="UP001500841">
    <property type="component" value="Unassembled WGS sequence"/>
</dbReference>
<dbReference type="RefSeq" id="WP_345107333.1">
    <property type="nucleotide sequence ID" value="NZ_BAABCV010000017.1"/>
</dbReference>
<keyword evidence="2" id="KW-1185">Reference proteome</keyword>
<comment type="caution">
    <text evidence="1">The sequence shown here is derived from an EMBL/GenBank/DDBJ whole genome shotgun (WGS) entry which is preliminary data.</text>
</comment>
<proteinExistence type="predicted"/>
<evidence type="ECO:0000313" key="2">
    <source>
        <dbReference type="Proteomes" id="UP001500841"/>
    </source>
</evidence>
<gene>
    <name evidence="1" type="ORF">GCM10022392_33820</name>
</gene>